<dbReference type="GO" id="GO:0005829">
    <property type="term" value="C:cytosol"/>
    <property type="evidence" value="ECO:0007669"/>
    <property type="project" value="TreeGrafter"/>
</dbReference>
<keyword evidence="2 3" id="KW-0808">Transferase</keyword>
<dbReference type="InterPro" id="IPR020841">
    <property type="entry name" value="PKS_Beta-ketoAc_synthase_dom"/>
</dbReference>
<protein>
    <submittedName>
        <fullName evidence="5">3-oxoacyl-[acyl-carrier-protein] synthase II</fullName>
    </submittedName>
</protein>
<dbReference type="PANTHER" id="PTHR11712">
    <property type="entry name" value="POLYKETIDE SYNTHASE-RELATED"/>
    <property type="match status" value="1"/>
</dbReference>
<dbReference type="OrthoDB" id="9808669at2"/>
<comment type="similarity">
    <text evidence="1 3">Belongs to the thiolase-like superfamily. Beta-ketoacyl-ACP synthases family.</text>
</comment>
<dbReference type="InterPro" id="IPR018201">
    <property type="entry name" value="Ketoacyl_synth_AS"/>
</dbReference>
<dbReference type="AlphaFoldDB" id="A0A4Q7KDG2"/>
<dbReference type="PROSITE" id="PS52004">
    <property type="entry name" value="KS3_2"/>
    <property type="match status" value="1"/>
</dbReference>
<evidence type="ECO:0000313" key="6">
    <source>
        <dbReference type="Proteomes" id="UP000294257"/>
    </source>
</evidence>
<comment type="caution">
    <text evidence="5">The sequence shown here is derived from an EMBL/GenBank/DDBJ whole genome shotgun (WGS) entry which is preliminary data.</text>
</comment>
<dbReference type="Pfam" id="PF02801">
    <property type="entry name" value="Ketoacyl-synt_C"/>
    <property type="match status" value="1"/>
</dbReference>
<feature type="domain" description="Ketosynthase family 3 (KS3)" evidence="4">
    <location>
        <begin position="20"/>
        <end position="412"/>
    </location>
</feature>
<dbReference type="EMBL" id="SGWQ01000015">
    <property type="protein sequence ID" value="RZS31176.1"/>
    <property type="molecule type" value="Genomic_DNA"/>
</dbReference>
<reference evidence="5 6" key="1">
    <citation type="submission" date="2019-02" db="EMBL/GenBank/DDBJ databases">
        <title>Genomic Encyclopedia of Type Strains, Phase IV (KMG-IV): sequencing the most valuable type-strain genomes for metagenomic binning, comparative biology and taxonomic classification.</title>
        <authorList>
            <person name="Goeker M."/>
        </authorList>
    </citation>
    <scope>NUCLEOTIDE SEQUENCE [LARGE SCALE GENOMIC DNA]</scope>
    <source>
        <strain evidence="5 6">DSM 101727</strain>
    </source>
</reference>
<dbReference type="CDD" id="cd00834">
    <property type="entry name" value="KAS_I_II"/>
    <property type="match status" value="1"/>
</dbReference>
<evidence type="ECO:0000256" key="2">
    <source>
        <dbReference type="ARBA" id="ARBA00022679"/>
    </source>
</evidence>
<accession>A0A4Q7KDG2</accession>
<evidence type="ECO:0000259" key="4">
    <source>
        <dbReference type="PROSITE" id="PS52004"/>
    </source>
</evidence>
<dbReference type="Pfam" id="PF00109">
    <property type="entry name" value="ketoacyl-synt"/>
    <property type="match status" value="1"/>
</dbReference>
<dbReference type="Gene3D" id="3.40.47.10">
    <property type="match status" value="1"/>
</dbReference>
<dbReference type="GO" id="GO:0006633">
    <property type="term" value="P:fatty acid biosynthetic process"/>
    <property type="evidence" value="ECO:0007669"/>
    <property type="project" value="InterPro"/>
</dbReference>
<proteinExistence type="inferred from homology"/>
<sequence>MGTVDGDSENYSIGLNNGARRRVVLTGVGAVSPAGPESKAHLSGLLAGRSAARELTEDWFAPFAKSIGAPVDSVTPAAGLPRHVAYADLAITEALAEAGLDAEELAGTHLVTSTAIGASVELETAFRDASVIPPGWFGFDLVTERAREQHKVGRHGWSMTLSTGCTAGLDALGTGYDAVAAGRARRVLVVSAEATMCPIVLAAFQKIGALSNRDVEAERASAPFSRQRDGFVLGEGAAAVLLEDAELATARGAQPLLEVLGWASVSSAYHMTRIRRSGEDIAASIRQALDDAGLPPDAVESIDAHGTSTPLNDASETAAYHDVFGARANRLPVVAQKGVTGHALGASNLLEIAGLARYLPGGALPPTANTTAETLDADLDVVLDEPRLAEPEIVVKTSSGFSGIHSAAVLRRIS</sequence>
<name>A0A4Q7KDG2_9PSEU</name>
<evidence type="ECO:0000256" key="3">
    <source>
        <dbReference type="RuleBase" id="RU003694"/>
    </source>
</evidence>
<dbReference type="Proteomes" id="UP000294257">
    <property type="component" value="Unassembled WGS sequence"/>
</dbReference>
<keyword evidence="6" id="KW-1185">Reference proteome</keyword>
<evidence type="ECO:0000256" key="1">
    <source>
        <dbReference type="ARBA" id="ARBA00008467"/>
    </source>
</evidence>
<dbReference type="InterPro" id="IPR014031">
    <property type="entry name" value="Ketoacyl_synth_C"/>
</dbReference>
<dbReference type="PANTHER" id="PTHR11712:SF336">
    <property type="entry name" value="3-OXOACYL-[ACYL-CARRIER-PROTEIN] SYNTHASE, MITOCHONDRIAL"/>
    <property type="match status" value="1"/>
</dbReference>
<dbReference type="SMART" id="SM00825">
    <property type="entry name" value="PKS_KS"/>
    <property type="match status" value="1"/>
</dbReference>
<dbReference type="InterPro" id="IPR016039">
    <property type="entry name" value="Thiolase-like"/>
</dbReference>
<dbReference type="GO" id="GO:0004315">
    <property type="term" value="F:3-oxoacyl-[acyl-carrier-protein] synthase activity"/>
    <property type="evidence" value="ECO:0007669"/>
    <property type="project" value="InterPro"/>
</dbReference>
<organism evidence="5 6">
    <name type="scientific">Herbihabitans rhizosphaerae</name>
    <dbReference type="NCBI Taxonomy" id="1872711"/>
    <lineage>
        <taxon>Bacteria</taxon>
        <taxon>Bacillati</taxon>
        <taxon>Actinomycetota</taxon>
        <taxon>Actinomycetes</taxon>
        <taxon>Pseudonocardiales</taxon>
        <taxon>Pseudonocardiaceae</taxon>
        <taxon>Herbihabitans</taxon>
    </lineage>
</organism>
<evidence type="ECO:0000313" key="5">
    <source>
        <dbReference type="EMBL" id="RZS31176.1"/>
    </source>
</evidence>
<dbReference type="PROSITE" id="PS00606">
    <property type="entry name" value="KS3_1"/>
    <property type="match status" value="1"/>
</dbReference>
<dbReference type="InterPro" id="IPR000794">
    <property type="entry name" value="Beta-ketoacyl_synthase"/>
</dbReference>
<gene>
    <name evidence="5" type="ORF">EV193_11555</name>
</gene>
<dbReference type="SUPFAM" id="SSF53901">
    <property type="entry name" value="Thiolase-like"/>
    <property type="match status" value="2"/>
</dbReference>
<dbReference type="InterPro" id="IPR014030">
    <property type="entry name" value="Ketoacyl_synth_N"/>
</dbReference>